<dbReference type="GO" id="GO:0016020">
    <property type="term" value="C:membrane"/>
    <property type="evidence" value="ECO:0007669"/>
    <property type="project" value="UniProtKB-SubCell"/>
</dbReference>
<feature type="compositionally biased region" description="Low complexity" evidence="16">
    <location>
        <begin position="1600"/>
        <end position="1611"/>
    </location>
</feature>
<dbReference type="InterPro" id="IPR007207">
    <property type="entry name" value="Not_N"/>
</dbReference>
<keyword evidence="13" id="KW-0804">Transcription</keyword>
<keyword evidence="10 17" id="KW-1133">Transmembrane helix</keyword>
<dbReference type="InterPro" id="IPR007282">
    <property type="entry name" value="NOT2/3/5_C"/>
</dbReference>
<dbReference type="PROSITE" id="PS50011">
    <property type="entry name" value="PROTEIN_KINASE_DOM"/>
    <property type="match status" value="1"/>
</dbReference>
<feature type="region of interest" description="Disordered" evidence="16">
    <location>
        <begin position="1"/>
        <end position="28"/>
    </location>
</feature>
<dbReference type="Proteomes" id="UP000734854">
    <property type="component" value="Unassembled WGS sequence"/>
</dbReference>
<dbReference type="GO" id="GO:0005524">
    <property type="term" value="F:ATP binding"/>
    <property type="evidence" value="ECO:0007669"/>
    <property type="project" value="InterPro"/>
</dbReference>
<dbReference type="Pfam" id="PF04153">
    <property type="entry name" value="NOT2_3_5_C"/>
    <property type="match status" value="1"/>
</dbReference>
<dbReference type="PANTHER" id="PTHR23326">
    <property type="entry name" value="CCR4 NOT-RELATED"/>
    <property type="match status" value="1"/>
</dbReference>
<dbReference type="SUPFAM" id="SSF52058">
    <property type="entry name" value="L domain-like"/>
    <property type="match status" value="1"/>
</dbReference>
<keyword evidence="12 17" id="KW-0472">Membrane</keyword>
<feature type="region of interest" description="Disordered" evidence="16">
    <location>
        <begin position="1506"/>
        <end position="1539"/>
    </location>
</feature>
<evidence type="ECO:0000313" key="20">
    <source>
        <dbReference type="Proteomes" id="UP000734854"/>
    </source>
</evidence>
<protein>
    <recommendedName>
        <fullName evidence="18">Protein kinase domain-containing protein</fullName>
    </recommendedName>
</protein>
<evidence type="ECO:0000256" key="12">
    <source>
        <dbReference type="ARBA" id="ARBA00023136"/>
    </source>
</evidence>
<proteinExistence type="inferred from homology"/>
<dbReference type="InterPro" id="IPR001611">
    <property type="entry name" value="Leu-rich_rpt"/>
</dbReference>
<sequence length="1800" mass="197067">MAVVGAQRRARSLRAVTGVSPPRREKDTAGFCRRTPSSRFQIYLGVPRSHGLFPTILLIFGSGCCLVEAENWDHCWMNGERQPFLVENIDLVDAAEERYSASADSLVQAMASESSVTCLLSACVVLVLVPHTYQLQSSQDWSLLRIQRLLNYPSVLSSWNATTDFCNADPLPHLTVVCYEESITQLHISGSEGSPSLPRSFSIDSFFTTLARLSNLKVLSLTSLGLWGHLPAKICRLYSLEIVNMSSNYLYGTIPHEVSNLIHLQTLVLNHNMFSGQIPDALSGLSLLVVLNLQNNSLSGLIPESFSGLKSLRVLVLSSNSLSGNLPDLSSLTNLQVINLENNYLGPQFPRLGTKVVSVLLRKNGFGGGLPSDLSSFFLLEQLDISFNKFVGPFPPALLSLPSIRYLNISGNKFTGMLFENTTCNDDLQFVDLSSNLLSGNLPACLVSDSKSKMVLYSSNCLEIKNYNQHLPSFCQTQALAVGILHNKEKRRLGVKATIVMGVVLGSFGILLLAGFAVFLVIRRARAKRSMKGSQQAILEHASSIHPPKLLPDASTLSSGLQCLFGNLKTVTLIIVPSLLSNRYISQTMKLGALGIPSYRSFSVEELEYATNNFQASSFIGEDSHVQGGQRLSWTQRISAAIGVAKGIQFLHSGIMPGLFSNNLKITDIVLDQNLVAKISSYNLPLVKENTESMCLAGSFSGGMNEPNQSSTKDSMTLCASHFCGLAFSICHRYTASEQKLESVVSSAMSILQLVSLCRPKHLDKIDIYDFGVILLEVVSGRPIALTSEVEIMKEEFEESILADGTARRSIVDPLIRRQCCDESLKTVAEICLRCLSEEPTKRPSVEDVLWNLQFAVQADYAKAKSKQAPISLACAMPTKTLKAQGFEVEVEKLDLPLAFPPFRNLDEEEELNPRFPLNARTPRLAALSSDFTMGASRKLQGEIDRVLKKVQEGVDVFDSIWNKVYDTENLNQKEKFEADLKKEIKKLQRVSQLDLVSASYEQALMDARKLIEREMERFKVCEKETKTKAFSKEGLGQQPKTDPKEKAKSETRDWLNNVVADLESQIDNFEAEVEGLSVKKGKTRPPRLTHLEASITRHKAHIMKLELILRLLDNDELSPDQVNDVKDFLEDYVERNQEDFDEFSDVDELYISLPLDKVEALEDLVSLGPSSLTKISLSSSESLLTSQDQGEDAVFQESNSDVVAPKTPPSKGGTTGSSAPTVHPIISSGVSAVPTAAVSASVPVRPLISGPTATAILSGPLSAKSENSAVVSLPFLTSNTAKEEDMTFPGRKPSPAIPEIVGKGISRGISNPASISTNMTFSSASAISGNVTLGSVPALSDISKRNSLNVDERIGSSGLAQPLVSPINNRILLQSLPKTNDGASSNDSNNVGEAPISGGRVFSPSIVPGVQWRPQGAAFQNANETGQIRGRPEIAPDQREKFLQRLQQVQQGHSNLLNVTHISGANHKQFTTQQNSLLQQFSPQNTSVSPHVGLVLGGQGSALGSVGSVSTQPQPTILQQSSQHPAVSSGTKDEDAAHANVEDQQQLQHNMAEDLIADPISSPSLNKIIGDDDLKTSFTGTGSASAAEGSQLSRDNEMSPGQPLQPSQSSAGLGVIGRRSALDLGAIGDNISSLAGNSGVMHDQMYNLQMLEAAYYKLPQPRDSERPKTYVPRHPAITPASYPQTQAPIIDNPAFWERLGLDPMGTDALFFAFYYQQNTPQQYLAARELKRQSWRFHKKFNTWFQRHEEPKVTNDNFERGNYVYFDFHIANDGSQHGWCQRIKTDFTFEYDFLEDELAV</sequence>
<dbReference type="Pfam" id="PF13855">
    <property type="entry name" value="LRR_8"/>
    <property type="match status" value="1"/>
</dbReference>
<dbReference type="GO" id="GO:0006355">
    <property type="term" value="P:regulation of DNA-templated transcription"/>
    <property type="evidence" value="ECO:0007669"/>
    <property type="project" value="InterPro"/>
</dbReference>
<keyword evidence="7" id="KW-0433">Leucine-rich repeat</keyword>
<feature type="compositionally biased region" description="Basic and acidic residues" evidence="16">
    <location>
        <begin position="1042"/>
        <end position="1051"/>
    </location>
</feature>
<feature type="coiled-coil region" evidence="15">
    <location>
        <begin position="1053"/>
        <end position="1080"/>
    </location>
</feature>
<evidence type="ECO:0000256" key="17">
    <source>
        <dbReference type="SAM" id="Phobius"/>
    </source>
</evidence>
<evidence type="ECO:0000256" key="7">
    <source>
        <dbReference type="ARBA" id="ARBA00022614"/>
    </source>
</evidence>
<dbReference type="InterPro" id="IPR011009">
    <property type="entry name" value="Kinase-like_dom_sf"/>
</dbReference>
<keyword evidence="14" id="KW-0539">Nucleus</keyword>
<dbReference type="FunFam" id="3.80.10.10:FF:000155">
    <property type="entry name" value="Putative inactive leucine-rich repeat receptor-like protein kinase"/>
    <property type="match status" value="1"/>
</dbReference>
<evidence type="ECO:0000256" key="11">
    <source>
        <dbReference type="ARBA" id="ARBA00023015"/>
    </source>
</evidence>
<keyword evidence="20" id="KW-1185">Reference proteome</keyword>
<dbReference type="EMBL" id="JACMSC010000014">
    <property type="protein sequence ID" value="KAG6489603.1"/>
    <property type="molecule type" value="Genomic_DNA"/>
</dbReference>
<dbReference type="GO" id="GO:0005737">
    <property type="term" value="C:cytoplasm"/>
    <property type="evidence" value="ECO:0007669"/>
    <property type="project" value="UniProtKB-SubCell"/>
</dbReference>
<reference evidence="19 20" key="1">
    <citation type="submission" date="2020-08" db="EMBL/GenBank/DDBJ databases">
        <title>Plant Genome Project.</title>
        <authorList>
            <person name="Zhang R.-G."/>
        </authorList>
    </citation>
    <scope>NUCLEOTIDE SEQUENCE [LARGE SCALE GENOMIC DNA]</scope>
    <source>
        <tissue evidence="19">Rhizome</tissue>
    </source>
</reference>
<dbReference type="InterPro" id="IPR032675">
    <property type="entry name" value="LRR_dom_sf"/>
</dbReference>
<keyword evidence="15" id="KW-0175">Coiled coil</keyword>
<feature type="region of interest" description="Disordered" evidence="16">
    <location>
        <begin position="1031"/>
        <end position="1051"/>
    </location>
</feature>
<keyword evidence="9" id="KW-0677">Repeat</keyword>
<evidence type="ECO:0000256" key="16">
    <source>
        <dbReference type="SAM" id="MobiDB-lite"/>
    </source>
</evidence>
<evidence type="ECO:0000256" key="4">
    <source>
        <dbReference type="ARBA" id="ARBA00007682"/>
    </source>
</evidence>
<evidence type="ECO:0000256" key="6">
    <source>
        <dbReference type="ARBA" id="ARBA00022491"/>
    </source>
</evidence>
<feature type="domain" description="Protein kinase" evidence="18">
    <location>
        <begin position="497"/>
        <end position="855"/>
    </location>
</feature>
<feature type="region of interest" description="Disordered" evidence="16">
    <location>
        <begin position="1187"/>
        <end position="1220"/>
    </location>
</feature>
<organism evidence="19 20">
    <name type="scientific">Zingiber officinale</name>
    <name type="common">Ginger</name>
    <name type="synonym">Amomum zingiber</name>
    <dbReference type="NCBI Taxonomy" id="94328"/>
    <lineage>
        <taxon>Eukaryota</taxon>
        <taxon>Viridiplantae</taxon>
        <taxon>Streptophyta</taxon>
        <taxon>Embryophyta</taxon>
        <taxon>Tracheophyta</taxon>
        <taxon>Spermatophyta</taxon>
        <taxon>Magnoliopsida</taxon>
        <taxon>Liliopsida</taxon>
        <taxon>Zingiberales</taxon>
        <taxon>Zingiberaceae</taxon>
        <taxon>Zingiber</taxon>
    </lineage>
</organism>
<evidence type="ECO:0000256" key="10">
    <source>
        <dbReference type="ARBA" id="ARBA00022989"/>
    </source>
</evidence>
<evidence type="ECO:0000313" key="19">
    <source>
        <dbReference type="EMBL" id="KAG6489603.1"/>
    </source>
</evidence>
<evidence type="ECO:0000256" key="2">
    <source>
        <dbReference type="ARBA" id="ARBA00004370"/>
    </source>
</evidence>
<dbReference type="SUPFAM" id="SSF56112">
    <property type="entry name" value="Protein kinase-like (PK-like)"/>
    <property type="match status" value="1"/>
</dbReference>
<comment type="subcellular location">
    <subcellularLocation>
        <location evidence="3">Cytoplasm</location>
    </subcellularLocation>
    <subcellularLocation>
        <location evidence="2">Membrane</location>
    </subcellularLocation>
    <subcellularLocation>
        <location evidence="1">Nucleus</location>
    </subcellularLocation>
</comment>
<dbReference type="FunFam" id="2.30.30.1020:FF:000003">
    <property type="entry name" value="CCR4-NOT transcription complex subunit 3 isoform X1"/>
    <property type="match status" value="1"/>
</dbReference>
<accession>A0A8J5KTW8</accession>
<keyword evidence="5" id="KW-0963">Cytoplasm</keyword>
<dbReference type="Gene3D" id="1.10.510.10">
    <property type="entry name" value="Transferase(Phosphotransferase) domain 1"/>
    <property type="match status" value="1"/>
</dbReference>
<dbReference type="InterPro" id="IPR003591">
    <property type="entry name" value="Leu-rich_rpt_typical-subtyp"/>
</dbReference>
<evidence type="ECO:0000256" key="3">
    <source>
        <dbReference type="ARBA" id="ARBA00004496"/>
    </source>
</evidence>
<feature type="compositionally biased region" description="Polar residues" evidence="16">
    <location>
        <begin position="1508"/>
        <end position="1531"/>
    </location>
</feature>
<dbReference type="InterPro" id="IPR040168">
    <property type="entry name" value="Not2/3/5"/>
</dbReference>
<gene>
    <name evidence="19" type="ORF">ZIOFF_050878</name>
</gene>
<evidence type="ECO:0000256" key="15">
    <source>
        <dbReference type="SAM" id="Coils"/>
    </source>
</evidence>
<dbReference type="GO" id="GO:0030015">
    <property type="term" value="C:CCR4-NOT core complex"/>
    <property type="evidence" value="ECO:0007669"/>
    <property type="project" value="InterPro"/>
</dbReference>
<evidence type="ECO:0000256" key="9">
    <source>
        <dbReference type="ARBA" id="ARBA00022737"/>
    </source>
</evidence>
<feature type="compositionally biased region" description="Polar residues" evidence="16">
    <location>
        <begin position="1580"/>
        <end position="1594"/>
    </location>
</feature>
<feature type="transmembrane region" description="Helical" evidence="17">
    <location>
        <begin position="499"/>
        <end position="522"/>
    </location>
</feature>
<dbReference type="GO" id="GO:0004672">
    <property type="term" value="F:protein kinase activity"/>
    <property type="evidence" value="ECO:0007669"/>
    <property type="project" value="InterPro"/>
</dbReference>
<evidence type="ECO:0000256" key="1">
    <source>
        <dbReference type="ARBA" id="ARBA00004123"/>
    </source>
</evidence>
<dbReference type="PROSITE" id="PS51450">
    <property type="entry name" value="LRR"/>
    <property type="match status" value="1"/>
</dbReference>
<name>A0A8J5KTW8_ZINOF</name>
<evidence type="ECO:0000256" key="5">
    <source>
        <dbReference type="ARBA" id="ARBA00022490"/>
    </source>
</evidence>
<dbReference type="Pfam" id="PF04065">
    <property type="entry name" value="Not3"/>
    <property type="match status" value="1"/>
</dbReference>
<evidence type="ECO:0000259" key="18">
    <source>
        <dbReference type="PROSITE" id="PS50011"/>
    </source>
</evidence>
<evidence type="ECO:0000256" key="13">
    <source>
        <dbReference type="ARBA" id="ARBA00023163"/>
    </source>
</evidence>
<evidence type="ECO:0000256" key="14">
    <source>
        <dbReference type="ARBA" id="ARBA00023242"/>
    </source>
</evidence>
<dbReference type="InterPro" id="IPR000719">
    <property type="entry name" value="Prot_kinase_dom"/>
</dbReference>
<keyword evidence="8 17" id="KW-0812">Transmembrane</keyword>
<dbReference type="GO" id="GO:0005634">
    <property type="term" value="C:nucleus"/>
    <property type="evidence" value="ECO:0007669"/>
    <property type="project" value="UniProtKB-SubCell"/>
</dbReference>
<keyword evidence="11" id="KW-0805">Transcription regulation</keyword>
<keyword evidence="6" id="KW-0678">Repressor</keyword>
<evidence type="ECO:0000256" key="8">
    <source>
        <dbReference type="ARBA" id="ARBA00022692"/>
    </source>
</evidence>
<comment type="similarity">
    <text evidence="4">Belongs to the CNOT2/3/5 family.</text>
</comment>
<dbReference type="Gene3D" id="2.30.30.1020">
    <property type="entry name" value="CCR4-NOT complex subunit 2/3/5, C-terminal domain"/>
    <property type="match status" value="1"/>
</dbReference>
<dbReference type="InterPro" id="IPR038635">
    <property type="entry name" value="CCR4-NOT_su2/3/5_C_sf"/>
</dbReference>
<dbReference type="SMART" id="SM00369">
    <property type="entry name" value="LRR_TYP"/>
    <property type="match status" value="4"/>
</dbReference>
<feature type="region of interest" description="Disordered" evidence="16">
    <location>
        <begin position="1580"/>
        <end position="1613"/>
    </location>
</feature>
<dbReference type="Gene3D" id="3.80.10.10">
    <property type="entry name" value="Ribonuclease Inhibitor"/>
    <property type="match status" value="2"/>
</dbReference>
<comment type="caution">
    <text evidence="19">The sequence shown here is derived from an EMBL/GenBank/DDBJ whole genome shotgun (WGS) entry which is preliminary data.</text>
</comment>